<protein>
    <recommendedName>
        <fullName evidence="1">TniQ domain-containing protein</fullName>
    </recommendedName>
</protein>
<dbReference type="OrthoDB" id="6058005at2"/>
<feature type="domain" description="TniQ" evidence="1">
    <location>
        <begin position="20"/>
        <end position="155"/>
    </location>
</feature>
<organism evidence="2 3">
    <name type="scientific">Dyella psychrodurans</name>
    <dbReference type="NCBI Taxonomy" id="1927960"/>
    <lineage>
        <taxon>Bacteria</taxon>
        <taxon>Pseudomonadati</taxon>
        <taxon>Pseudomonadota</taxon>
        <taxon>Gammaproteobacteria</taxon>
        <taxon>Lysobacterales</taxon>
        <taxon>Rhodanobacteraceae</taxon>
        <taxon>Dyella</taxon>
    </lineage>
</organism>
<sequence>MRSAREPTYLKLALCGAGTREIECLSSYVNRLSALHGATRYQLTSHLSMWWAKNGREAQPLPRQCIESRLNGYSIDTEILVTALEYATGISDIRASTLLALVDVCAKNGSGSTRRPRAWCPRCYQEDRAAGRPLYDRLLWRLQAYERCSIHKIKLMTCCPFCGAAQSDARLDLELDRCRRCRLSLSHEGKYWHFTDNPDPGETDLESIVDYVAKNPGVRFERSAPWHFLDALDPSFKRSDLIHFAGDVFHIREKQVRPQLNSLLWMANYFDIPLLGILLDPEEASRQMAIGFKGKKERRVPKRRRAFSQERVDAYELALKKAIKKGPPYPPIRHLALQSDMSVYARPRQVQPLIFELAQLTRSYIQAKRAQKERRIDRLFKKHIASASDETKKQIVQRLACELKAPVHLVRERVKAFEKKEIEKLRLKAQPD</sequence>
<keyword evidence="3" id="KW-1185">Reference proteome</keyword>
<dbReference type="EMBL" id="QRBF01000003">
    <property type="protein sequence ID" value="RDS84136.1"/>
    <property type="molecule type" value="Genomic_DNA"/>
</dbReference>
<name>A0A370X703_9GAMM</name>
<comment type="caution">
    <text evidence="2">The sequence shown here is derived from an EMBL/GenBank/DDBJ whole genome shotgun (WGS) entry which is preliminary data.</text>
</comment>
<evidence type="ECO:0000259" key="1">
    <source>
        <dbReference type="Pfam" id="PF06527"/>
    </source>
</evidence>
<dbReference type="Pfam" id="PF06527">
    <property type="entry name" value="TniQ"/>
    <property type="match status" value="1"/>
</dbReference>
<accession>A0A370X703</accession>
<reference evidence="2 3" key="1">
    <citation type="submission" date="2018-07" db="EMBL/GenBank/DDBJ databases">
        <title>Dyella monticola sp. nov. and Dyella psychrodurans sp. nov. isolated from monsoon evergreen broad-leaved forest soil of Dinghu Mountain, China.</title>
        <authorList>
            <person name="Gao Z."/>
            <person name="Qiu L."/>
        </authorList>
    </citation>
    <scope>NUCLEOTIDE SEQUENCE [LARGE SCALE GENOMIC DNA]</scope>
    <source>
        <strain evidence="2 3">4MSK11</strain>
    </source>
</reference>
<dbReference type="Proteomes" id="UP000255334">
    <property type="component" value="Unassembled WGS sequence"/>
</dbReference>
<evidence type="ECO:0000313" key="2">
    <source>
        <dbReference type="EMBL" id="RDS84136.1"/>
    </source>
</evidence>
<dbReference type="AlphaFoldDB" id="A0A370X703"/>
<dbReference type="InterPro" id="IPR009492">
    <property type="entry name" value="TniQ"/>
</dbReference>
<proteinExistence type="predicted"/>
<evidence type="ECO:0000313" key="3">
    <source>
        <dbReference type="Proteomes" id="UP000255334"/>
    </source>
</evidence>
<gene>
    <name evidence="2" type="ORF">DWU99_10285</name>
</gene>